<dbReference type="GeneID" id="23845219"/>
<reference evidence="1 2" key="1">
    <citation type="submission" date="2016-10" db="EMBL/GenBank/DDBJ databases">
        <authorList>
            <person name="Varghese N."/>
            <person name="Submissions S."/>
        </authorList>
    </citation>
    <scope>NUCLEOTIDE SEQUENCE [LARGE SCALE GENOMIC DNA]</scope>
    <source>
        <strain evidence="1 2">CGMCC 1.12102</strain>
    </source>
</reference>
<dbReference type="Pfam" id="PF12974">
    <property type="entry name" value="Phosphonate-bd"/>
    <property type="match status" value="1"/>
</dbReference>
<protein>
    <submittedName>
        <fullName evidence="1">ABC-type phosphate/phosphonate transport system, substrate-binding protein</fullName>
    </submittedName>
</protein>
<comment type="caution">
    <text evidence="1">The sequence shown here is derived from an EMBL/GenBank/DDBJ whole genome shotgun (WGS) entry which is preliminary data.</text>
</comment>
<dbReference type="PANTHER" id="PTHR35841">
    <property type="entry name" value="PHOSPHONATES-BINDING PERIPLASMIC PROTEIN"/>
    <property type="match status" value="1"/>
</dbReference>
<dbReference type="EMBL" id="FMUI01000002">
    <property type="protein sequence ID" value="SCX41695.1"/>
    <property type="molecule type" value="Genomic_DNA"/>
</dbReference>
<dbReference type="Gene3D" id="3.40.190.10">
    <property type="entry name" value="Periplasmic binding protein-like II"/>
    <property type="match status" value="1"/>
</dbReference>
<sequence length="272" mass="29795">MHTPQAKYAVNNIALPMYNVAQPETAALGQALCELLAERGLPAQQIWPQSDLLTHWRRDDVLLSQTCGYPLVTQLPDVQLVGCFHYLAPGCEGFRYCSLLVARDEECATSLADFRGRRAVCNSADSQSGYNVLRYLVSQLAGEGRFFADAPHFSGSHRQSLVALHNRTADIAAIDCVTFALLQRHEPSLLRGLRVIAQSPLAPGLPLITAQRSSTATLASIRGALQQLVNDTRFRETCAAALIGGFSVTTRQDYSLLLRWRDEAAARGVTQL</sequence>
<dbReference type="PANTHER" id="PTHR35841:SF1">
    <property type="entry name" value="PHOSPHONATES-BINDING PERIPLASMIC PROTEIN"/>
    <property type="match status" value="1"/>
</dbReference>
<evidence type="ECO:0000313" key="2">
    <source>
        <dbReference type="Proteomes" id="UP000183569"/>
    </source>
</evidence>
<dbReference type="RefSeq" id="WP_017455752.1">
    <property type="nucleotide sequence ID" value="NZ_FMUI01000002.1"/>
</dbReference>
<accession>A0A1G4XKQ8</accession>
<evidence type="ECO:0000313" key="1">
    <source>
        <dbReference type="EMBL" id="SCX41695.1"/>
    </source>
</evidence>
<dbReference type="SUPFAM" id="SSF53850">
    <property type="entry name" value="Periplasmic binding protein-like II"/>
    <property type="match status" value="1"/>
</dbReference>
<dbReference type="AlphaFoldDB" id="A0A1G4XKQ8"/>
<organism evidence="1 2">
    <name type="scientific">Kosakonia sacchari</name>
    <dbReference type="NCBI Taxonomy" id="1158459"/>
    <lineage>
        <taxon>Bacteria</taxon>
        <taxon>Pseudomonadati</taxon>
        <taxon>Pseudomonadota</taxon>
        <taxon>Gammaproteobacteria</taxon>
        <taxon>Enterobacterales</taxon>
        <taxon>Enterobacteriaceae</taxon>
        <taxon>Kosakonia</taxon>
    </lineage>
</organism>
<gene>
    <name evidence="1" type="ORF">SAMN02927897_01103</name>
</gene>
<proteinExistence type="predicted"/>
<name>A0A1G4XKQ8_9ENTR</name>
<dbReference type="Proteomes" id="UP000183569">
    <property type="component" value="Unassembled WGS sequence"/>
</dbReference>